<feature type="binding site" evidence="6">
    <location>
        <position position="175"/>
    </location>
    <ligand>
        <name>NAD(+)</name>
        <dbReference type="ChEBI" id="CHEBI:57540"/>
    </ligand>
</feature>
<organism evidence="7 8">
    <name type="scientific">Actinomadura violacea</name>
    <dbReference type="NCBI Taxonomy" id="2819934"/>
    <lineage>
        <taxon>Bacteria</taxon>
        <taxon>Bacillati</taxon>
        <taxon>Actinomycetota</taxon>
        <taxon>Actinomycetes</taxon>
        <taxon>Streptosporangiales</taxon>
        <taxon>Thermomonosporaceae</taxon>
        <taxon>Actinomadura</taxon>
    </lineage>
</organism>
<evidence type="ECO:0000256" key="6">
    <source>
        <dbReference type="HAMAP-Rule" id="MF_00361"/>
    </source>
</evidence>
<dbReference type="PANTHER" id="PTHR20275">
    <property type="entry name" value="NAD KINASE"/>
    <property type="match status" value="1"/>
</dbReference>
<dbReference type="Gene3D" id="2.60.200.30">
    <property type="entry name" value="Probable inorganic polyphosphate/atp-NAD kinase, domain 2"/>
    <property type="match status" value="1"/>
</dbReference>
<feature type="active site" description="Proton acceptor" evidence="6">
    <location>
        <position position="73"/>
    </location>
</feature>
<dbReference type="Pfam" id="PF20143">
    <property type="entry name" value="NAD_kinase_C"/>
    <property type="match status" value="1"/>
</dbReference>
<dbReference type="InterPro" id="IPR017437">
    <property type="entry name" value="ATP-NAD_kinase_PpnK-typ_C"/>
</dbReference>
<comment type="caution">
    <text evidence="6">Lacks conserved residue(s) required for the propagation of feature annotation.</text>
</comment>
<evidence type="ECO:0000256" key="3">
    <source>
        <dbReference type="ARBA" id="ARBA00022857"/>
    </source>
</evidence>
<keyword evidence="8" id="KW-1185">Reference proteome</keyword>
<dbReference type="InterPro" id="IPR016064">
    <property type="entry name" value="NAD/diacylglycerol_kinase_sf"/>
</dbReference>
<keyword evidence="6" id="KW-0547">Nucleotide-binding</keyword>
<comment type="subcellular location">
    <subcellularLocation>
        <location evidence="6">Cytoplasm</location>
    </subcellularLocation>
</comment>
<dbReference type="InterPro" id="IPR017438">
    <property type="entry name" value="ATP-NAD_kinase_N"/>
</dbReference>
<comment type="catalytic activity">
    <reaction evidence="5 6">
        <text>NAD(+) + ATP = ADP + NADP(+) + H(+)</text>
        <dbReference type="Rhea" id="RHEA:18629"/>
        <dbReference type="ChEBI" id="CHEBI:15378"/>
        <dbReference type="ChEBI" id="CHEBI:30616"/>
        <dbReference type="ChEBI" id="CHEBI:57540"/>
        <dbReference type="ChEBI" id="CHEBI:58349"/>
        <dbReference type="ChEBI" id="CHEBI:456216"/>
        <dbReference type="EC" id="2.7.1.23"/>
    </reaction>
</comment>
<keyword evidence="3 6" id="KW-0521">NADP</keyword>
<comment type="similarity">
    <text evidence="6">Belongs to the NAD kinase family.</text>
</comment>
<dbReference type="HAMAP" id="MF_00361">
    <property type="entry name" value="NAD_kinase"/>
    <property type="match status" value="1"/>
</dbReference>
<dbReference type="RefSeq" id="WP_208240390.1">
    <property type="nucleotide sequence ID" value="NZ_JAGEPF010000007.1"/>
</dbReference>
<evidence type="ECO:0000256" key="5">
    <source>
        <dbReference type="ARBA" id="ARBA00047925"/>
    </source>
</evidence>
<keyword evidence="1 6" id="KW-0808">Transferase</keyword>
<feature type="binding site" evidence="6">
    <location>
        <position position="173"/>
    </location>
    <ligand>
        <name>NAD(+)</name>
        <dbReference type="ChEBI" id="CHEBI:57540"/>
    </ligand>
</feature>
<keyword evidence="4 6" id="KW-0520">NAD</keyword>
<dbReference type="SUPFAM" id="SSF111331">
    <property type="entry name" value="NAD kinase/diacylglycerol kinase-like"/>
    <property type="match status" value="1"/>
</dbReference>
<feature type="binding site" evidence="6">
    <location>
        <begin position="145"/>
        <end position="146"/>
    </location>
    <ligand>
        <name>NAD(+)</name>
        <dbReference type="ChEBI" id="CHEBI:57540"/>
    </ligand>
</feature>
<accession>A0ABS3RNR4</accession>
<dbReference type="InterPro" id="IPR002504">
    <property type="entry name" value="NADK"/>
</dbReference>
<evidence type="ECO:0000313" key="8">
    <source>
        <dbReference type="Proteomes" id="UP000680206"/>
    </source>
</evidence>
<gene>
    <name evidence="6" type="primary">nadK</name>
    <name evidence="7" type="ORF">J4709_12560</name>
</gene>
<evidence type="ECO:0000256" key="1">
    <source>
        <dbReference type="ARBA" id="ARBA00022679"/>
    </source>
</evidence>
<dbReference type="PANTHER" id="PTHR20275:SF0">
    <property type="entry name" value="NAD KINASE"/>
    <property type="match status" value="1"/>
</dbReference>
<protein>
    <recommendedName>
        <fullName evidence="6">NAD kinase</fullName>
        <ecNumber evidence="6">2.7.1.23</ecNumber>
    </recommendedName>
    <alternativeName>
        <fullName evidence="6">ATP-dependent NAD kinase</fullName>
    </alternativeName>
</protein>
<feature type="binding site" evidence="6">
    <location>
        <position position="210"/>
    </location>
    <ligand>
        <name>NAD(+)</name>
        <dbReference type="ChEBI" id="CHEBI:57540"/>
    </ligand>
</feature>
<reference evidence="7 8" key="1">
    <citation type="submission" date="2021-03" db="EMBL/GenBank/DDBJ databases">
        <title>Actinomadura violae sp. nov., isolated from lichen in Thailand.</title>
        <authorList>
            <person name="Kanchanasin P."/>
            <person name="Saeng-In P."/>
            <person name="Phongsopitanun W."/>
            <person name="Yuki M."/>
            <person name="Kudo T."/>
            <person name="Ohkuma M."/>
            <person name="Tanasupawat S."/>
        </authorList>
    </citation>
    <scope>NUCLEOTIDE SEQUENCE [LARGE SCALE GENOMIC DNA]</scope>
    <source>
        <strain evidence="7 8">LCR2-06</strain>
    </source>
</reference>
<keyword evidence="2 6" id="KW-0418">Kinase</keyword>
<dbReference type="Pfam" id="PF01513">
    <property type="entry name" value="NAD_kinase"/>
    <property type="match status" value="1"/>
</dbReference>
<comment type="cofactor">
    <cofactor evidence="6">
        <name>a divalent metal cation</name>
        <dbReference type="ChEBI" id="CHEBI:60240"/>
    </cofactor>
</comment>
<evidence type="ECO:0000313" key="7">
    <source>
        <dbReference type="EMBL" id="MBO2458399.1"/>
    </source>
</evidence>
<comment type="caution">
    <text evidence="7">The sequence shown here is derived from an EMBL/GenBank/DDBJ whole genome shotgun (WGS) entry which is preliminary data.</text>
</comment>
<keyword evidence="6" id="KW-0963">Cytoplasm</keyword>
<dbReference type="EMBL" id="JAGEPF010000007">
    <property type="protein sequence ID" value="MBO2458399.1"/>
    <property type="molecule type" value="Genomic_DNA"/>
</dbReference>
<keyword evidence="6" id="KW-0067">ATP-binding</keyword>
<dbReference type="Gene3D" id="3.40.50.10330">
    <property type="entry name" value="Probable inorganic polyphosphate/atp-NAD kinase, domain 1"/>
    <property type="match status" value="1"/>
</dbReference>
<comment type="function">
    <text evidence="6">Involved in the regulation of the intracellular balance of NAD and NADP, and is a key enzyme in the biosynthesis of NADP. Catalyzes specifically the phosphorylation on 2'-hydroxyl of the adenosine moiety of NAD to yield NADP.</text>
</comment>
<dbReference type="EC" id="2.7.1.23" evidence="6"/>
<evidence type="ECO:0000256" key="2">
    <source>
        <dbReference type="ARBA" id="ARBA00022777"/>
    </source>
</evidence>
<evidence type="ECO:0000256" key="4">
    <source>
        <dbReference type="ARBA" id="ARBA00023027"/>
    </source>
</evidence>
<dbReference type="GO" id="GO:0016301">
    <property type="term" value="F:kinase activity"/>
    <property type="evidence" value="ECO:0007669"/>
    <property type="project" value="UniProtKB-KW"/>
</dbReference>
<proteinExistence type="inferred from homology"/>
<dbReference type="Proteomes" id="UP000680206">
    <property type="component" value="Unassembled WGS sequence"/>
</dbReference>
<name>A0ABS3RNR4_9ACTN</name>
<sequence length="323" mass="33681">MGAEPQVGTVGLVLHPTRPVGPSVEAIVAAARGRPARVLVRPADRHRVPSGVEVVPDDRFADEVDGLIALGGDGTILGAMRLVIDRPVPVLGVNHGNLGFLAEVHPPQLPAALARLADRDFTIEQHAALRVDAGRVGLTTRFGFNDMVLGRSSRTGAVSLDLTVNDLQYGYYRADALVVSTPTGSTAYNYAAGGPIVSPSSNAVVITPVAPMSGISRPVVLGAADRIRLAVAADSAPITLDIDGTAAAELGHGDGLTATMLPEAGQVVRLSAREHASRSRVKLSLLDLPLRPDQLLELIPSELRRDAEAAAVRLQAAVPPLLD</sequence>
<feature type="binding site" evidence="6">
    <location>
        <begin position="73"/>
        <end position="74"/>
    </location>
    <ligand>
        <name>NAD(+)</name>
        <dbReference type="ChEBI" id="CHEBI:57540"/>
    </ligand>
</feature>